<organism evidence="8 9">
    <name type="scientific">Paeniglutamicibacter kerguelensis</name>
    <dbReference type="NCBI Taxonomy" id="254788"/>
    <lineage>
        <taxon>Bacteria</taxon>
        <taxon>Bacillati</taxon>
        <taxon>Actinomycetota</taxon>
        <taxon>Actinomycetes</taxon>
        <taxon>Micrococcales</taxon>
        <taxon>Micrococcaceae</taxon>
        <taxon>Paeniglutamicibacter</taxon>
    </lineage>
</organism>
<dbReference type="InterPro" id="IPR020845">
    <property type="entry name" value="AMP-binding_CS"/>
</dbReference>
<accession>A0ABS4XKJ0</accession>
<dbReference type="PROSITE" id="PS00455">
    <property type="entry name" value="AMP_BINDING"/>
    <property type="match status" value="1"/>
</dbReference>
<dbReference type="EC" id="6.2.1.1" evidence="8"/>
<evidence type="ECO:0000259" key="6">
    <source>
        <dbReference type="Pfam" id="PF00501"/>
    </source>
</evidence>
<reference evidence="8 9" key="1">
    <citation type="submission" date="2021-03" db="EMBL/GenBank/DDBJ databases">
        <title>Sequencing the genomes of 1000 actinobacteria strains.</title>
        <authorList>
            <person name="Klenk H.-P."/>
        </authorList>
    </citation>
    <scope>NUCLEOTIDE SEQUENCE [LARGE SCALE GENOMIC DNA]</scope>
    <source>
        <strain evidence="8 9">DSM 15797</strain>
    </source>
</reference>
<proteinExistence type="inferred from homology"/>
<sequence length="571" mass="63278">MTTTEEFRAARDQLLGLRTNYELARTEFRWPRFTAFNFGLDWFDAVAADPARSDANALIIVEKDGSSTRRTWAELSLRSNQLANWMRSIGMVRGEKTIVMLGNRVELWEIMLAGIKLGMVMIPTTTQMNRPDLQDRIDRGNARWVIAGAADTAKFDGVAGDYRIVHVDGGAPEAGFNYSDSHRADVEFVPGEPTLADETLLLYFTSGTTSKAKLVEHTHTSYPAGHLSTMFWIGLEPGDVHLNVASPGWAKHAWSNFFAPWIAEATVFIYNYDRFDATALMAQMDAESVTSFCAPPTVWRLLIQADLTALKNPPAKLVSAGEPLNAEVIDQVQRAWGQTIRDGFGQTESTVQTANPPGMPIKIGAMGRPMPGYDVVLVDPNTGQEGNEGEICLRLDPRPLGLLKSYYGDPKKTADALRDGYYHTGDLAEKDEQGIITYVGRGDDVFKSSDYRLSPFELESVLIQHPAVAEAAVVPSPDPLKLSVPKAFVVTAEGYEPSAALAESILRHCREHLAPFKRIRRLEFAQLPKTISGKIRRVELRRNEEARHGADASRNFPGIEYDESDFPSLKS</sequence>
<dbReference type="InterPro" id="IPR000873">
    <property type="entry name" value="AMP-dep_synth/lig_dom"/>
</dbReference>
<dbReference type="Gene3D" id="3.30.300.30">
    <property type="match status" value="1"/>
</dbReference>
<comment type="caution">
    <text evidence="8">The sequence shown here is derived from an EMBL/GenBank/DDBJ whole genome shotgun (WGS) entry which is preliminary data.</text>
</comment>
<comment type="similarity">
    <text evidence="1">Belongs to the ATP-dependent AMP-binding enzyme family.</text>
</comment>
<dbReference type="EMBL" id="JAGIOF010000004">
    <property type="protein sequence ID" value="MBP2388778.1"/>
    <property type="molecule type" value="Genomic_DNA"/>
</dbReference>
<keyword evidence="2 8" id="KW-0436">Ligase</keyword>
<feature type="region of interest" description="Disordered" evidence="5">
    <location>
        <begin position="544"/>
        <end position="571"/>
    </location>
</feature>
<dbReference type="Pfam" id="PF13193">
    <property type="entry name" value="AMP-binding_C"/>
    <property type="match status" value="1"/>
</dbReference>
<dbReference type="Gene3D" id="3.40.50.12780">
    <property type="entry name" value="N-terminal domain of ligase-like"/>
    <property type="match status" value="1"/>
</dbReference>
<evidence type="ECO:0000256" key="1">
    <source>
        <dbReference type="ARBA" id="ARBA00006432"/>
    </source>
</evidence>
<dbReference type="InterPro" id="IPR045851">
    <property type="entry name" value="AMP-bd_C_sf"/>
</dbReference>
<feature type="domain" description="AMP-dependent synthetase/ligase" evidence="6">
    <location>
        <begin position="54"/>
        <end position="395"/>
    </location>
</feature>
<evidence type="ECO:0000256" key="4">
    <source>
        <dbReference type="ARBA" id="ARBA00022840"/>
    </source>
</evidence>
<evidence type="ECO:0000256" key="2">
    <source>
        <dbReference type="ARBA" id="ARBA00022598"/>
    </source>
</evidence>
<dbReference type="RefSeq" id="WP_210002626.1">
    <property type="nucleotide sequence ID" value="NZ_BAAAJY010000014.1"/>
</dbReference>
<evidence type="ECO:0000256" key="3">
    <source>
        <dbReference type="ARBA" id="ARBA00022741"/>
    </source>
</evidence>
<dbReference type="Proteomes" id="UP001296993">
    <property type="component" value="Unassembled WGS sequence"/>
</dbReference>
<dbReference type="SUPFAM" id="SSF56801">
    <property type="entry name" value="Acetyl-CoA synthetase-like"/>
    <property type="match status" value="1"/>
</dbReference>
<dbReference type="PANTHER" id="PTHR43605:SF10">
    <property type="entry name" value="ACYL-COA SYNTHETASE MEDIUM CHAIN FAMILY MEMBER 3"/>
    <property type="match status" value="1"/>
</dbReference>
<feature type="domain" description="AMP-binding enzyme C-terminal" evidence="7">
    <location>
        <begin position="457"/>
        <end position="534"/>
    </location>
</feature>
<dbReference type="InterPro" id="IPR025110">
    <property type="entry name" value="AMP-bd_C"/>
</dbReference>
<name>A0ABS4XKJ0_9MICC</name>
<dbReference type="InterPro" id="IPR042099">
    <property type="entry name" value="ANL_N_sf"/>
</dbReference>
<keyword evidence="4" id="KW-0067">ATP-binding</keyword>
<dbReference type="GO" id="GO:0003987">
    <property type="term" value="F:acetate-CoA ligase activity"/>
    <property type="evidence" value="ECO:0007669"/>
    <property type="project" value="UniProtKB-EC"/>
</dbReference>
<evidence type="ECO:0000313" key="9">
    <source>
        <dbReference type="Proteomes" id="UP001296993"/>
    </source>
</evidence>
<dbReference type="PANTHER" id="PTHR43605">
    <property type="entry name" value="ACYL-COENZYME A SYNTHETASE"/>
    <property type="match status" value="1"/>
</dbReference>
<gene>
    <name evidence="8" type="ORF">JOF47_004351</name>
</gene>
<dbReference type="InterPro" id="IPR051087">
    <property type="entry name" value="Mitochondrial_ACSM"/>
</dbReference>
<evidence type="ECO:0000313" key="8">
    <source>
        <dbReference type="EMBL" id="MBP2388778.1"/>
    </source>
</evidence>
<dbReference type="Pfam" id="PF00501">
    <property type="entry name" value="AMP-binding"/>
    <property type="match status" value="1"/>
</dbReference>
<keyword evidence="9" id="KW-1185">Reference proteome</keyword>
<evidence type="ECO:0000259" key="7">
    <source>
        <dbReference type="Pfam" id="PF13193"/>
    </source>
</evidence>
<protein>
    <submittedName>
        <fullName evidence="8">Acetyl-CoA synthetase</fullName>
        <ecNumber evidence="8">6.2.1.1</ecNumber>
    </submittedName>
</protein>
<keyword evidence="3" id="KW-0547">Nucleotide-binding</keyword>
<evidence type="ECO:0000256" key="5">
    <source>
        <dbReference type="SAM" id="MobiDB-lite"/>
    </source>
</evidence>